<name>A0A0G0WVI6_9BACT</name>
<dbReference type="AlphaFoldDB" id="A0A0G0WVI6"/>
<proteinExistence type="predicted"/>
<evidence type="ECO:0000313" key="1">
    <source>
        <dbReference type="EMBL" id="KKS16774.1"/>
    </source>
</evidence>
<accession>A0A0G0WVI6</accession>
<evidence type="ECO:0000313" key="2">
    <source>
        <dbReference type="Proteomes" id="UP000033969"/>
    </source>
</evidence>
<dbReference type="Proteomes" id="UP000033969">
    <property type="component" value="Unassembled WGS sequence"/>
</dbReference>
<reference evidence="1 2" key="1">
    <citation type="journal article" date="2015" name="Nature">
        <title>rRNA introns, odd ribosomes, and small enigmatic genomes across a large radiation of phyla.</title>
        <authorList>
            <person name="Brown C.T."/>
            <person name="Hug L.A."/>
            <person name="Thomas B.C."/>
            <person name="Sharon I."/>
            <person name="Castelle C.J."/>
            <person name="Singh A."/>
            <person name="Wilkins M.J."/>
            <person name="Williams K.H."/>
            <person name="Banfield J.F."/>
        </authorList>
    </citation>
    <scope>NUCLEOTIDE SEQUENCE [LARGE SCALE GENOMIC DNA]</scope>
</reference>
<comment type="caution">
    <text evidence="1">The sequence shown here is derived from an EMBL/GenBank/DDBJ whole genome shotgun (WGS) entry which is preliminary data.</text>
</comment>
<organism evidence="1 2">
    <name type="scientific">Candidatus Woesebacteria bacterium GW2011_GWA1_41_7</name>
    <dbReference type="NCBI Taxonomy" id="1618556"/>
    <lineage>
        <taxon>Bacteria</taxon>
        <taxon>Candidatus Woeseibacteriota</taxon>
    </lineage>
</organism>
<protein>
    <submittedName>
        <fullName evidence="1">Uncharacterized protein</fullName>
    </submittedName>
</protein>
<gene>
    <name evidence="1" type="ORF">UU74_C0033G0006</name>
</gene>
<sequence length="81" mass="9501">MVKYNWKIMSQKRNWAKLRISGAMNLDKSFTLDNPMILTMEEMKELTKACNSLRKIVKNWDSMRIAKLRLALDKGIDPKSI</sequence>
<dbReference type="EMBL" id="LCBU01000033">
    <property type="protein sequence ID" value="KKS16774.1"/>
    <property type="molecule type" value="Genomic_DNA"/>
</dbReference>